<reference evidence="2 3" key="1">
    <citation type="submission" date="2019-06" db="EMBL/GenBank/DDBJ databases">
        <title>Whole genome shotgun sequence of Zoogloea ramigera NBRC 15342.</title>
        <authorList>
            <person name="Hosoyama A."/>
            <person name="Uohara A."/>
            <person name="Ohji S."/>
            <person name="Ichikawa N."/>
        </authorList>
    </citation>
    <scope>NUCLEOTIDE SEQUENCE [LARGE SCALE GENOMIC DNA]</scope>
    <source>
        <strain evidence="2 3">NBRC 15342</strain>
    </source>
</reference>
<gene>
    <name evidence="2" type="ORF">ZRA01_01600</name>
</gene>
<dbReference type="EMBL" id="BJNV01000003">
    <property type="protein sequence ID" value="GEC94087.1"/>
    <property type="molecule type" value="Genomic_DNA"/>
</dbReference>
<dbReference type="Proteomes" id="UP000318422">
    <property type="component" value="Unassembled WGS sequence"/>
</dbReference>
<feature type="region of interest" description="Disordered" evidence="1">
    <location>
        <begin position="179"/>
        <end position="203"/>
    </location>
</feature>
<protein>
    <submittedName>
        <fullName evidence="2">Uncharacterized protein</fullName>
    </submittedName>
</protein>
<dbReference type="RefSeq" id="WP_141348854.1">
    <property type="nucleotide sequence ID" value="NZ_BJNV01000003.1"/>
</dbReference>
<dbReference type="InterPro" id="IPR036390">
    <property type="entry name" value="WH_DNA-bd_sf"/>
</dbReference>
<dbReference type="InterPro" id="IPR011991">
    <property type="entry name" value="ArsR-like_HTH"/>
</dbReference>
<keyword evidence="3" id="KW-1185">Reference proteome</keyword>
<dbReference type="InterPro" id="IPR036388">
    <property type="entry name" value="WH-like_DNA-bd_sf"/>
</dbReference>
<dbReference type="GO" id="GO:0006355">
    <property type="term" value="P:regulation of DNA-templated transcription"/>
    <property type="evidence" value="ECO:0007669"/>
    <property type="project" value="UniProtKB-ARBA"/>
</dbReference>
<sequence length="203" mass="22348">MTPELLHHPDPAQLSSVTSTAEILAAVRQFGADDGWSPRALQTLDHLLVVWTANTAARPDDVEGIAELQQLIDYVRHRSANRQHLPLASQSRWEALHDVLESRRHAIDGRQPDRILKRAHVRAILDLIGTGTTQRELTAGLQGRDIDISPGRLSQLLSLMEAHGLIDRRREGRENRLSLTPAGQQAAPAPAPATKPLRSKLAA</sequence>
<comment type="caution">
    <text evidence="2">The sequence shown here is derived from an EMBL/GenBank/DDBJ whole genome shotgun (WGS) entry which is preliminary data.</text>
</comment>
<name>A0A4Y4CSU5_ZOORA</name>
<accession>A0A4Y4CSU5</accession>
<organism evidence="2 3">
    <name type="scientific">Zoogloea ramigera</name>
    <dbReference type="NCBI Taxonomy" id="350"/>
    <lineage>
        <taxon>Bacteria</taxon>
        <taxon>Pseudomonadati</taxon>
        <taxon>Pseudomonadota</taxon>
        <taxon>Betaproteobacteria</taxon>
        <taxon>Rhodocyclales</taxon>
        <taxon>Zoogloeaceae</taxon>
        <taxon>Zoogloea</taxon>
    </lineage>
</organism>
<dbReference type="OrthoDB" id="9815653at2"/>
<evidence type="ECO:0000256" key="1">
    <source>
        <dbReference type="SAM" id="MobiDB-lite"/>
    </source>
</evidence>
<dbReference type="SUPFAM" id="SSF46785">
    <property type="entry name" value="Winged helix' DNA-binding domain"/>
    <property type="match status" value="1"/>
</dbReference>
<proteinExistence type="predicted"/>
<evidence type="ECO:0000313" key="3">
    <source>
        <dbReference type="Proteomes" id="UP000318422"/>
    </source>
</evidence>
<dbReference type="AlphaFoldDB" id="A0A4Y4CSU5"/>
<dbReference type="Gene3D" id="1.10.10.10">
    <property type="entry name" value="Winged helix-like DNA-binding domain superfamily/Winged helix DNA-binding domain"/>
    <property type="match status" value="1"/>
</dbReference>
<dbReference type="CDD" id="cd00090">
    <property type="entry name" value="HTH_ARSR"/>
    <property type="match status" value="1"/>
</dbReference>
<evidence type="ECO:0000313" key="2">
    <source>
        <dbReference type="EMBL" id="GEC94087.1"/>
    </source>
</evidence>